<name>A0ABT4UGG8_9BACT</name>
<dbReference type="Gene3D" id="3.40.1090.10">
    <property type="entry name" value="Cytosolic phospholipase A2 catalytic domain"/>
    <property type="match status" value="1"/>
</dbReference>
<feature type="short sequence motif" description="DGA/G" evidence="2">
    <location>
        <begin position="186"/>
        <end position="188"/>
    </location>
</feature>
<dbReference type="Pfam" id="PF01734">
    <property type="entry name" value="Patatin"/>
    <property type="match status" value="1"/>
</dbReference>
<feature type="domain" description="PNPLA" evidence="3">
    <location>
        <begin position="6"/>
        <end position="199"/>
    </location>
</feature>
<feature type="active site" description="Nucleophile" evidence="2">
    <location>
        <position position="44"/>
    </location>
</feature>
<gene>
    <name evidence="4" type="ORF">O3P16_03825</name>
</gene>
<organism evidence="4 5">
    <name type="scientific">Polluticaenibacter yanchengensis</name>
    <dbReference type="NCBI Taxonomy" id="3014562"/>
    <lineage>
        <taxon>Bacteria</taxon>
        <taxon>Pseudomonadati</taxon>
        <taxon>Bacteroidota</taxon>
        <taxon>Chitinophagia</taxon>
        <taxon>Chitinophagales</taxon>
        <taxon>Chitinophagaceae</taxon>
        <taxon>Polluticaenibacter</taxon>
    </lineage>
</organism>
<evidence type="ECO:0000313" key="4">
    <source>
        <dbReference type="EMBL" id="MDA3613922.1"/>
    </source>
</evidence>
<keyword evidence="1 2" id="KW-0443">Lipid metabolism</keyword>
<feature type="short sequence motif" description="GXGXXG" evidence="2">
    <location>
        <begin position="10"/>
        <end position="15"/>
    </location>
</feature>
<proteinExistence type="predicted"/>
<sequence length="345" mass="38769">MKKKFLCIDGGGSRGIIPATIMDCVFNDTGVHPREAFDLLAGTSTGGIISIAYAFGVPTSVLVDLYLKKVREIFHENFLDRAQTGDEIFQANYKNRNFEIILKNIFGEATLGTLQSDNAFGGKDKDLMVCSFDLSPDVPNDDNKNYRPLVVHSNYIRDKDIKLYELALMTSAGPTYFPIYKKKYIDGGVALNNPSMAAVSYAINNGKDEEKMSRYPDGVKKGLELGTNDIELLSLSTGTSNKTRIEESVVKNGNWGKLKWLGYLPDLLTEANMQSTKYYVKQILNDDQYCRIEAYFDKSPNPLLNNPKLDISMDTKQENILLALHEYAIEIYNKNKSRILKFIEG</sequence>
<accession>A0ABT4UGG8</accession>
<keyword evidence="2" id="KW-0442">Lipid degradation</keyword>
<feature type="short sequence motif" description="GXSXG" evidence="2">
    <location>
        <begin position="42"/>
        <end position="46"/>
    </location>
</feature>
<dbReference type="SUPFAM" id="SSF52151">
    <property type="entry name" value="FabD/lysophospholipase-like"/>
    <property type="match status" value="1"/>
</dbReference>
<reference evidence="4 5" key="1">
    <citation type="submission" date="2022-12" db="EMBL/GenBank/DDBJ databases">
        <title>Chitinophagaceae gen. sp. nov., a new member of the family Chitinophagaceae, isolated from soil in a chemical factory.</title>
        <authorList>
            <person name="Ke Z."/>
        </authorList>
    </citation>
    <scope>NUCLEOTIDE SEQUENCE [LARGE SCALE GENOMIC DNA]</scope>
    <source>
        <strain evidence="4 5">LY-5</strain>
    </source>
</reference>
<dbReference type="Proteomes" id="UP001210231">
    <property type="component" value="Unassembled WGS sequence"/>
</dbReference>
<protein>
    <submittedName>
        <fullName evidence="4">Patatin-like phospholipase family protein</fullName>
    </submittedName>
</protein>
<dbReference type="PANTHER" id="PTHR24138">
    <property type="entry name" value="INTRACELLLAR PHOSPHOLIPASE A FAMILY"/>
    <property type="match status" value="1"/>
</dbReference>
<dbReference type="PANTHER" id="PTHR24138:SF10">
    <property type="entry name" value="PHOSPHOLIPASE A2"/>
    <property type="match status" value="1"/>
</dbReference>
<evidence type="ECO:0000259" key="3">
    <source>
        <dbReference type="PROSITE" id="PS51635"/>
    </source>
</evidence>
<keyword evidence="2" id="KW-0378">Hydrolase</keyword>
<comment type="caution">
    <text evidence="4">The sequence shown here is derived from an EMBL/GenBank/DDBJ whole genome shotgun (WGS) entry which is preliminary data.</text>
</comment>
<keyword evidence="5" id="KW-1185">Reference proteome</keyword>
<dbReference type="PROSITE" id="PS51635">
    <property type="entry name" value="PNPLA"/>
    <property type="match status" value="1"/>
</dbReference>
<feature type="active site" description="Proton acceptor" evidence="2">
    <location>
        <position position="186"/>
    </location>
</feature>
<dbReference type="InterPro" id="IPR016035">
    <property type="entry name" value="Acyl_Trfase/lysoPLipase"/>
</dbReference>
<dbReference type="InterPro" id="IPR047156">
    <property type="entry name" value="Teg/CotR/CapV-like"/>
</dbReference>
<evidence type="ECO:0000256" key="2">
    <source>
        <dbReference type="PROSITE-ProRule" id="PRU01161"/>
    </source>
</evidence>
<dbReference type="InterPro" id="IPR002641">
    <property type="entry name" value="PNPLA_dom"/>
</dbReference>
<evidence type="ECO:0000313" key="5">
    <source>
        <dbReference type="Proteomes" id="UP001210231"/>
    </source>
</evidence>
<evidence type="ECO:0000256" key="1">
    <source>
        <dbReference type="ARBA" id="ARBA00023098"/>
    </source>
</evidence>
<dbReference type="RefSeq" id="WP_407030252.1">
    <property type="nucleotide sequence ID" value="NZ_JAQGEF010000003.1"/>
</dbReference>
<dbReference type="EMBL" id="JAQGEF010000003">
    <property type="protein sequence ID" value="MDA3613922.1"/>
    <property type="molecule type" value="Genomic_DNA"/>
</dbReference>